<dbReference type="InterPro" id="IPR039639">
    <property type="entry name" value="IDA-like"/>
</dbReference>
<dbReference type="EMBL" id="RDQH01000338">
    <property type="protein sequence ID" value="RXH80598.1"/>
    <property type="molecule type" value="Genomic_DNA"/>
</dbReference>
<evidence type="ECO:0000256" key="5">
    <source>
        <dbReference type="SAM" id="SignalP"/>
    </source>
</evidence>
<comment type="caution">
    <text evidence="6">The sequence shown here is derived from an EMBL/GenBank/DDBJ whole genome shotgun (WGS) entry which is preliminary data.</text>
</comment>
<feature type="region of interest" description="Disordered" evidence="4">
    <location>
        <begin position="88"/>
        <end position="120"/>
    </location>
</feature>
<organism evidence="6 7">
    <name type="scientific">Malus domestica</name>
    <name type="common">Apple</name>
    <name type="synonym">Pyrus malus</name>
    <dbReference type="NCBI Taxonomy" id="3750"/>
    <lineage>
        <taxon>Eukaryota</taxon>
        <taxon>Viridiplantae</taxon>
        <taxon>Streptophyta</taxon>
        <taxon>Embryophyta</taxon>
        <taxon>Tracheophyta</taxon>
        <taxon>Spermatophyta</taxon>
        <taxon>Magnoliopsida</taxon>
        <taxon>eudicotyledons</taxon>
        <taxon>Gunneridae</taxon>
        <taxon>Pentapetalae</taxon>
        <taxon>rosids</taxon>
        <taxon>fabids</taxon>
        <taxon>Rosales</taxon>
        <taxon>Rosaceae</taxon>
        <taxon>Amygdaloideae</taxon>
        <taxon>Maleae</taxon>
        <taxon>Malus</taxon>
    </lineage>
</organism>
<keyword evidence="7" id="KW-1185">Reference proteome</keyword>
<dbReference type="PANTHER" id="PTHR33599">
    <property type="entry name" value="PROTEIN IDA-LIKE 5"/>
    <property type="match status" value="1"/>
</dbReference>
<comment type="subcellular location">
    <subcellularLocation>
        <location evidence="1">Secreted</location>
        <location evidence="1">Extracellular space</location>
    </subcellularLocation>
</comment>
<gene>
    <name evidence="6" type="ORF">DVH24_004512</name>
</gene>
<evidence type="ECO:0000256" key="3">
    <source>
        <dbReference type="ARBA" id="ARBA00022729"/>
    </source>
</evidence>
<dbReference type="AlphaFoldDB" id="A0A498IA21"/>
<reference evidence="6 7" key="1">
    <citation type="submission" date="2018-10" db="EMBL/GenBank/DDBJ databases">
        <title>A high-quality apple genome assembly.</title>
        <authorList>
            <person name="Hu J."/>
        </authorList>
    </citation>
    <scope>NUCLEOTIDE SEQUENCE [LARGE SCALE GENOMIC DNA]</scope>
    <source>
        <strain evidence="7">cv. HFTH1</strain>
        <tissue evidence="6">Young leaf</tissue>
    </source>
</reference>
<evidence type="ECO:0000256" key="1">
    <source>
        <dbReference type="ARBA" id="ARBA00004239"/>
    </source>
</evidence>
<dbReference type="Proteomes" id="UP000290289">
    <property type="component" value="Chromosome 12"/>
</dbReference>
<name>A0A498IA21_MALDO</name>
<dbReference type="PANTHER" id="PTHR33599:SF13">
    <property type="entry name" value="FORMIN-LIKE PROTEIN 20"/>
    <property type="match status" value="1"/>
</dbReference>
<feature type="chain" id="PRO_5019730250" evidence="5">
    <location>
        <begin position="29"/>
        <end position="120"/>
    </location>
</feature>
<protein>
    <submittedName>
        <fullName evidence="6">Uncharacterized protein</fullName>
    </submittedName>
</protein>
<dbReference type="GO" id="GO:0010227">
    <property type="term" value="P:floral organ abscission"/>
    <property type="evidence" value="ECO:0007669"/>
    <property type="project" value="InterPro"/>
</dbReference>
<evidence type="ECO:0000313" key="7">
    <source>
        <dbReference type="Proteomes" id="UP000290289"/>
    </source>
</evidence>
<sequence>MGMGLSYQNLPWLALLLVLAFGIASSSSSDGKEKYNQLHGRWATFGHILSKGSPIQASGAAGEEHGIGVSSPPLPKIPSKGIYFGMLPKVTPIPPSGPGNGGNDHPPSSPGKRGGNHQQE</sequence>
<evidence type="ECO:0000256" key="4">
    <source>
        <dbReference type="SAM" id="MobiDB-lite"/>
    </source>
</evidence>
<keyword evidence="3 5" id="KW-0732">Signal</keyword>
<dbReference type="GO" id="GO:0005576">
    <property type="term" value="C:extracellular region"/>
    <property type="evidence" value="ECO:0007669"/>
    <property type="project" value="UniProtKB-SubCell"/>
</dbReference>
<keyword evidence="2" id="KW-0964">Secreted</keyword>
<proteinExistence type="predicted"/>
<evidence type="ECO:0000256" key="2">
    <source>
        <dbReference type="ARBA" id="ARBA00022525"/>
    </source>
</evidence>
<feature type="signal peptide" evidence="5">
    <location>
        <begin position="1"/>
        <end position="28"/>
    </location>
</feature>
<evidence type="ECO:0000313" key="6">
    <source>
        <dbReference type="EMBL" id="RXH80598.1"/>
    </source>
</evidence>
<accession>A0A498IA21</accession>